<dbReference type="STRING" id="84645.A0A498LI61"/>
<dbReference type="InterPro" id="IPR046349">
    <property type="entry name" value="C1-like_sf"/>
</dbReference>
<dbReference type="GO" id="GO:0046872">
    <property type="term" value="F:metal ion binding"/>
    <property type="evidence" value="ECO:0007669"/>
    <property type="project" value="UniProtKB-KW"/>
</dbReference>
<evidence type="ECO:0000256" key="1">
    <source>
        <dbReference type="ARBA" id="ARBA00022723"/>
    </source>
</evidence>
<feature type="compositionally biased region" description="Basic and acidic residues" evidence="3">
    <location>
        <begin position="367"/>
        <end position="384"/>
    </location>
</feature>
<dbReference type="EMBL" id="QBIY01013331">
    <property type="protein sequence ID" value="RXN08018.1"/>
    <property type="molecule type" value="Genomic_DNA"/>
</dbReference>
<dbReference type="CDD" id="cd20826">
    <property type="entry name" value="C1_TNS2-like"/>
    <property type="match status" value="1"/>
</dbReference>
<dbReference type="PANTHER" id="PTHR45734">
    <property type="entry name" value="TENSIN"/>
    <property type="match status" value="1"/>
</dbReference>
<dbReference type="Gene3D" id="3.90.190.10">
    <property type="entry name" value="Protein tyrosine phosphatase superfamily"/>
    <property type="match status" value="1"/>
</dbReference>
<feature type="compositionally biased region" description="Basic and acidic residues" evidence="3">
    <location>
        <begin position="726"/>
        <end position="735"/>
    </location>
</feature>
<dbReference type="AlphaFoldDB" id="A0A498LI61"/>
<dbReference type="GO" id="GO:0005925">
    <property type="term" value="C:focal adhesion"/>
    <property type="evidence" value="ECO:0007669"/>
    <property type="project" value="TreeGrafter"/>
</dbReference>
<dbReference type="Proteomes" id="UP000290572">
    <property type="component" value="Unassembled WGS sequence"/>
</dbReference>
<dbReference type="InterPro" id="IPR051484">
    <property type="entry name" value="Tensin_PTEN_phosphatase"/>
</dbReference>
<organism evidence="6 7">
    <name type="scientific">Labeo rohita</name>
    <name type="common">Indian major carp</name>
    <name type="synonym">Cyprinus rohita</name>
    <dbReference type="NCBI Taxonomy" id="84645"/>
    <lineage>
        <taxon>Eukaryota</taxon>
        <taxon>Metazoa</taxon>
        <taxon>Chordata</taxon>
        <taxon>Craniata</taxon>
        <taxon>Vertebrata</taxon>
        <taxon>Euteleostomi</taxon>
        <taxon>Actinopterygii</taxon>
        <taxon>Neopterygii</taxon>
        <taxon>Teleostei</taxon>
        <taxon>Ostariophysi</taxon>
        <taxon>Cypriniformes</taxon>
        <taxon>Cyprinidae</taxon>
        <taxon>Labeoninae</taxon>
        <taxon>Labeonini</taxon>
        <taxon>Labeo</taxon>
    </lineage>
</organism>
<evidence type="ECO:0000259" key="4">
    <source>
        <dbReference type="PROSITE" id="PS50081"/>
    </source>
</evidence>
<keyword evidence="1" id="KW-0479">Metal-binding</keyword>
<evidence type="ECO:0000313" key="6">
    <source>
        <dbReference type="EMBL" id="RXN08018.1"/>
    </source>
</evidence>
<evidence type="ECO:0000259" key="5">
    <source>
        <dbReference type="PROSITE" id="PS51182"/>
    </source>
</evidence>
<dbReference type="PROSITE" id="PS50081">
    <property type="entry name" value="ZF_DAG_PE_2"/>
    <property type="match status" value="1"/>
</dbReference>
<feature type="domain" description="C2 tensin-type" evidence="5">
    <location>
        <begin position="95"/>
        <end position="247"/>
    </location>
</feature>
<dbReference type="InterPro" id="IPR002219">
    <property type="entry name" value="PKC_DAG/PE"/>
</dbReference>
<sequence length="735" mass="82727">MGCVFSKQRWAKERNPQPSDPPKTRDLTEDAEILSLTELGKMGSHSFKERNFKKKHHCAVCRQALDSHGMYCRECKTAVHKKCEEKVSVPCEVISDPSPFQNQMNIPPGRDKMESVMEKLMGSHYDFDLTYITERIISVLYLSDLEEQRYSANLKEVAAMLKSKHQDKFLLINLSEKRHDICKLNPKVKCYHRLSDDCKRECVFRIQFHTCSVHGSQLAFDKGELDHACTDDRFPADATVELLFSSGPQRRGGEVQGNEPGVSVDYATTDPIVRWDSYENFNLHHEDSAEDICHTRGPLDGSLYAQVKKRRAPGSSPTGCSTSVKTSTHSPSHSSSTPPIHLSIQPLSLSKDASRSSAPPESLSPPLREKREKDEDREKHRETAILDDGECSPIRPDRSVQSCYGRPYSHTHSFCDPDLTNQHALAQTLHPKHHTLPCSRTAPLPVRDLCVSQPDLLWERGRCLHHPCPETVRHMYSYPTQETHLHSPLSHSQSSCSHTLPAQTHAMFYSGEACPVFHCPALPQGHAHIPPSLTPNQSLLSSPYRELRYSTTPPTSCSCRDCSRLREDVALHSLRGRELEALPWSREAEFGIRREGPMHWRDGRAESHWEGVQEGEYWRRKLAMSPVMLSYGRCHAIPKQDQTVYITDTQPDHITPLSPYPSPQSSGYHSPHPPCPCSPQPFRESPGYASISHSPNSSPIAITPSPKRANHNNASAAESQHGVKGNHNDTADYKS</sequence>
<name>A0A498LI61_LABRO</name>
<dbReference type="Gene3D" id="3.30.60.20">
    <property type="match status" value="1"/>
</dbReference>
<dbReference type="InterPro" id="IPR029021">
    <property type="entry name" value="Prot-tyrosine_phosphatase-like"/>
</dbReference>
<dbReference type="Pfam" id="PF00130">
    <property type="entry name" value="C1_1"/>
    <property type="match status" value="1"/>
</dbReference>
<feature type="domain" description="Phorbol-ester/DAG-type" evidence="4">
    <location>
        <begin position="44"/>
        <end position="91"/>
    </location>
</feature>
<feature type="compositionally biased region" description="Low complexity" evidence="3">
    <location>
        <begin position="321"/>
        <end position="343"/>
    </location>
</feature>
<reference evidence="6 7" key="1">
    <citation type="submission" date="2018-03" db="EMBL/GenBank/DDBJ databases">
        <title>Draft genome sequence of Rohu Carp (Labeo rohita).</title>
        <authorList>
            <person name="Das P."/>
            <person name="Kushwaha B."/>
            <person name="Joshi C.G."/>
            <person name="Kumar D."/>
            <person name="Nagpure N.S."/>
            <person name="Sahoo L."/>
            <person name="Das S.P."/>
            <person name="Bit A."/>
            <person name="Patnaik S."/>
            <person name="Meher P.K."/>
            <person name="Jayasankar P."/>
            <person name="Koringa P.G."/>
            <person name="Patel N.V."/>
            <person name="Hinsu A.T."/>
            <person name="Kumar R."/>
            <person name="Pandey M."/>
            <person name="Agarwal S."/>
            <person name="Srivastava S."/>
            <person name="Singh M."/>
            <person name="Iquebal M.A."/>
            <person name="Jaiswal S."/>
            <person name="Angadi U.B."/>
            <person name="Kumar N."/>
            <person name="Raza M."/>
            <person name="Shah T.M."/>
            <person name="Rai A."/>
            <person name="Jena J.K."/>
        </authorList>
    </citation>
    <scope>NUCLEOTIDE SEQUENCE [LARGE SCALE GENOMIC DNA]</scope>
    <source>
        <strain evidence="6">DASCIFA01</strain>
        <tissue evidence="6">Testis</tissue>
    </source>
</reference>
<dbReference type="GO" id="GO:0004725">
    <property type="term" value="F:protein tyrosine phosphatase activity"/>
    <property type="evidence" value="ECO:0007669"/>
    <property type="project" value="TreeGrafter"/>
</dbReference>
<feature type="compositionally biased region" description="Low complexity" evidence="3">
    <location>
        <begin position="355"/>
        <end position="366"/>
    </location>
</feature>
<feature type="compositionally biased region" description="Polar residues" evidence="3">
    <location>
        <begin position="691"/>
        <end position="700"/>
    </location>
</feature>
<dbReference type="InterPro" id="IPR035892">
    <property type="entry name" value="C2_domain_sf"/>
</dbReference>
<gene>
    <name evidence="6" type="ORF">ROHU_011704</name>
</gene>
<keyword evidence="2" id="KW-0862">Zinc</keyword>
<dbReference type="PROSITE" id="PS00479">
    <property type="entry name" value="ZF_DAG_PE_1"/>
    <property type="match status" value="1"/>
</dbReference>
<dbReference type="PANTHER" id="PTHR45734:SF12">
    <property type="entry name" value="TENSIN-2 ISOFORM X1"/>
    <property type="match status" value="1"/>
</dbReference>
<proteinExistence type="predicted"/>
<feature type="region of interest" description="Disordered" evidence="3">
    <location>
        <begin position="650"/>
        <end position="735"/>
    </location>
</feature>
<dbReference type="PROSITE" id="PS51182">
    <property type="entry name" value="C2_TENSIN"/>
    <property type="match status" value="1"/>
</dbReference>
<dbReference type="SUPFAM" id="SSF57889">
    <property type="entry name" value="Cysteine-rich domain"/>
    <property type="match status" value="1"/>
</dbReference>
<accession>A0A498LI61</accession>
<protein>
    <submittedName>
        <fullName evidence="6">Tensin-2-like isoform X2</fullName>
    </submittedName>
</protein>
<dbReference type="InterPro" id="IPR014020">
    <property type="entry name" value="Tensin_C2-dom"/>
</dbReference>
<dbReference type="SMART" id="SM01326">
    <property type="entry name" value="PTEN_C2"/>
    <property type="match status" value="1"/>
</dbReference>
<evidence type="ECO:0000313" key="7">
    <source>
        <dbReference type="Proteomes" id="UP000290572"/>
    </source>
</evidence>
<keyword evidence="7" id="KW-1185">Reference proteome</keyword>
<feature type="region of interest" description="Disordered" evidence="3">
    <location>
        <begin position="1"/>
        <end position="27"/>
    </location>
</feature>
<dbReference type="SMART" id="SM00109">
    <property type="entry name" value="C1"/>
    <property type="match status" value="1"/>
</dbReference>
<evidence type="ECO:0000256" key="3">
    <source>
        <dbReference type="SAM" id="MobiDB-lite"/>
    </source>
</evidence>
<dbReference type="SUPFAM" id="SSF49562">
    <property type="entry name" value="C2 domain (Calcium/lipid-binding domain, CaLB)"/>
    <property type="match status" value="1"/>
</dbReference>
<feature type="region of interest" description="Disordered" evidence="3">
    <location>
        <begin position="308"/>
        <end position="391"/>
    </location>
</feature>
<dbReference type="Pfam" id="PF10409">
    <property type="entry name" value="PTEN_C2"/>
    <property type="match status" value="1"/>
</dbReference>
<comment type="caution">
    <text evidence="6">The sequence shown here is derived from an EMBL/GenBank/DDBJ whole genome shotgun (WGS) entry which is preliminary data.</text>
</comment>
<evidence type="ECO:0000256" key="2">
    <source>
        <dbReference type="ARBA" id="ARBA00022833"/>
    </source>
</evidence>